<organism evidence="11 12">
    <name type="scientific">Psychrosphaera haliotis</name>
    <dbReference type="NCBI Taxonomy" id="555083"/>
    <lineage>
        <taxon>Bacteria</taxon>
        <taxon>Pseudomonadati</taxon>
        <taxon>Pseudomonadota</taxon>
        <taxon>Gammaproteobacteria</taxon>
        <taxon>Alteromonadales</taxon>
        <taxon>Pseudoalteromonadaceae</taxon>
        <taxon>Psychrosphaera</taxon>
    </lineage>
</organism>
<comment type="domain">
    <text evidence="8">Has four distinct domains: an N-terminal nucleotidyltransferase (NT) domain responsible for UTase activity, a central HD domain that encodes UR activity, and two C-terminal ACT domains that seem to have a role in glutamine sensing.</text>
</comment>
<proteinExistence type="inferred from homology"/>
<dbReference type="InterPro" id="IPR003607">
    <property type="entry name" value="HD/PDEase_dom"/>
</dbReference>
<comment type="cofactor">
    <cofactor evidence="8">
        <name>Mg(2+)</name>
        <dbReference type="ChEBI" id="CHEBI:18420"/>
    </cofactor>
</comment>
<evidence type="ECO:0000256" key="5">
    <source>
        <dbReference type="ARBA" id="ARBA00022842"/>
    </source>
</evidence>
<comment type="catalytic activity">
    <reaction evidence="7">
        <text>guanosine 3',5'-bis(diphosphate) + H2O = GDP + diphosphate + H(+)</text>
        <dbReference type="Rhea" id="RHEA:14253"/>
        <dbReference type="ChEBI" id="CHEBI:15377"/>
        <dbReference type="ChEBI" id="CHEBI:15378"/>
        <dbReference type="ChEBI" id="CHEBI:33019"/>
        <dbReference type="ChEBI" id="CHEBI:58189"/>
        <dbReference type="ChEBI" id="CHEBI:77828"/>
        <dbReference type="EC" id="3.1.7.2"/>
    </reaction>
</comment>
<dbReference type="EMBL" id="WOCD01000001">
    <property type="protein sequence ID" value="MUH71569.1"/>
    <property type="molecule type" value="Genomic_DNA"/>
</dbReference>
<dbReference type="PROSITE" id="PS51671">
    <property type="entry name" value="ACT"/>
    <property type="match status" value="2"/>
</dbReference>
<dbReference type="SUPFAM" id="SSF81301">
    <property type="entry name" value="Nucleotidyltransferase"/>
    <property type="match status" value="1"/>
</dbReference>
<comment type="catalytic activity">
    <reaction evidence="8">
        <text>[protein-PII]-L-tyrosine + UTP = [protein-PII]-uridylyl-L-tyrosine + diphosphate</text>
        <dbReference type="Rhea" id="RHEA:13673"/>
        <dbReference type="Rhea" id="RHEA-COMP:12147"/>
        <dbReference type="Rhea" id="RHEA-COMP:12148"/>
        <dbReference type="ChEBI" id="CHEBI:33019"/>
        <dbReference type="ChEBI" id="CHEBI:46398"/>
        <dbReference type="ChEBI" id="CHEBI:46858"/>
        <dbReference type="ChEBI" id="CHEBI:90602"/>
        <dbReference type="EC" id="2.7.7.59"/>
    </reaction>
</comment>
<keyword evidence="3" id="KW-0677">Repeat</keyword>
<evidence type="ECO:0000259" key="10">
    <source>
        <dbReference type="PROSITE" id="PS51831"/>
    </source>
</evidence>
<keyword evidence="2 8" id="KW-0548">Nucleotidyltransferase</keyword>
<gene>
    <name evidence="8 11" type="primary">glnD</name>
    <name evidence="11" type="ORF">GNP35_03080</name>
</gene>
<dbReference type="NCBIfam" id="TIGR01693">
    <property type="entry name" value="UTase_glnD"/>
    <property type="match status" value="1"/>
</dbReference>
<feature type="domain" description="ACT" evidence="9">
    <location>
        <begin position="675"/>
        <end position="756"/>
    </location>
</feature>
<dbReference type="InterPro" id="IPR006674">
    <property type="entry name" value="HD_domain"/>
</dbReference>
<dbReference type="CDD" id="cd04900">
    <property type="entry name" value="ACT_UUR-like_1"/>
    <property type="match status" value="1"/>
</dbReference>
<dbReference type="Pfam" id="PF01909">
    <property type="entry name" value="NTP_transf_2"/>
    <property type="match status" value="1"/>
</dbReference>
<accession>A0A6N8F823</accession>
<sequence>MPIYKQRLNDFSTWSKEHFNLISVRKLVQARATFVDFMLLNIWQHCGLNDEADVTLLAVGGYGRGELHPESDIDLLVLTNSKLTNGASEKISQFLTLLWDFKFDVGHSVRTIAESISCASEDITIATNLMERRLLCGNKLNFDTLETSLAESNFMTSKEFYLAKRDEQERRHKRYFSTSYNLEPNLKANPGCLRDLQTISWVAKKHFNTQHITDLVKEQYLLQDEYQEMLECQDFLWQMRFALHLVANRNENRLLFDYQPLVAETMGFGKDGKAAVERMMKRFFRVARRVTELNTMLLQRFNSAILGTKEQTIIIDDDFAMHGSSLLIRHNDAFFYRANIIKMFIHIADNPHIKTLHSDTIRLLRRVRRRLMGDLHDLEKCRSMFMTFLRHPNALGHAFTIMVKHSVLAYYMPNWRHIVGQMQFDLFHAYTVDEHTHRLIKNIHRYSLAKYKDEFPLCSEIYKRLDKPELLTLAGIFHDIGKGRGGDHSKLGAIDATNFGTLHGLPTSDKKLVSWLVDNHLLMSITAQKNDIYDPGVIADFAKKIKDETRLDNLYCLTVADVRATNSNLWNEWKNTLLSDLYLATRRALRQGLENAKDMRETAASNKEQALSLLDALNLDLERAAQIWKQFRTVYFTRHSPQQLAWHTEHLLSHKNRTKKPLVWLSNQSVRGGTQVFVYAKDQAGLFANIVSVFHNKNVNVVDAHIMNTKDGYLIDTFIVLDHDNTVIDSQSRRDDIKQTIEQVLTGEVSIKRAQKRVPRQIKQFSMPLRVKFMDAKSNKRDMMEFTALDTPGLLAKIATVFSEMNILLYSAKISTNGEKAEDIFKISTSDRERLDEHQKQALVEALQAEIND</sequence>
<dbReference type="InterPro" id="IPR002934">
    <property type="entry name" value="Polymerase_NTP_transf_dom"/>
</dbReference>
<evidence type="ECO:0000256" key="7">
    <source>
        <dbReference type="ARBA" id="ARBA00047968"/>
    </source>
</evidence>
<evidence type="ECO:0000259" key="9">
    <source>
        <dbReference type="PROSITE" id="PS51671"/>
    </source>
</evidence>
<dbReference type="CDD" id="cd00077">
    <property type="entry name" value="HDc"/>
    <property type="match status" value="1"/>
</dbReference>
<evidence type="ECO:0000256" key="1">
    <source>
        <dbReference type="ARBA" id="ARBA00022679"/>
    </source>
</evidence>
<dbReference type="EC" id="2.7.7.59" evidence="8"/>
<dbReference type="CDD" id="cd04899">
    <property type="entry name" value="ACT_ACR-UUR-like_2"/>
    <property type="match status" value="1"/>
</dbReference>
<reference evidence="11 12" key="1">
    <citation type="submission" date="2019-11" db="EMBL/GenBank/DDBJ databases">
        <title>P. haliotis isolates from Z. marina roots.</title>
        <authorList>
            <person name="Cohen M."/>
            <person name="Jospin G."/>
            <person name="Eisen J.A."/>
            <person name="Coil D.A."/>
        </authorList>
    </citation>
    <scope>NUCLEOTIDE SEQUENCE [LARGE SCALE GENOMIC DNA]</scope>
    <source>
        <strain evidence="11 12">UCD-MCMsp1aY</strain>
    </source>
</reference>
<dbReference type="Pfam" id="PF01966">
    <property type="entry name" value="HD"/>
    <property type="match status" value="1"/>
</dbReference>
<dbReference type="PANTHER" id="PTHR47320">
    <property type="entry name" value="BIFUNCTIONAL URIDYLYLTRANSFERASE/URIDYLYL-REMOVING ENZYME"/>
    <property type="match status" value="1"/>
</dbReference>
<dbReference type="PIRSF" id="PIRSF006288">
    <property type="entry name" value="PII_uridyltransf"/>
    <property type="match status" value="1"/>
</dbReference>
<dbReference type="Pfam" id="PF01842">
    <property type="entry name" value="ACT"/>
    <property type="match status" value="1"/>
</dbReference>
<feature type="region of interest" description="Uridylyltransferase" evidence="8">
    <location>
        <begin position="1"/>
        <end position="314"/>
    </location>
</feature>
<dbReference type="Gene3D" id="1.10.3210.10">
    <property type="entry name" value="Hypothetical protein af1432"/>
    <property type="match status" value="1"/>
</dbReference>
<dbReference type="Pfam" id="PF08335">
    <property type="entry name" value="GlnD_UR_UTase"/>
    <property type="match status" value="1"/>
</dbReference>
<keyword evidence="1 8" id="KW-0808">Transferase</keyword>
<keyword evidence="12" id="KW-1185">Reference proteome</keyword>
<protein>
    <recommendedName>
        <fullName evidence="8">Bifunctional uridylyltransferase/uridylyl-removing enzyme</fullName>
        <shortName evidence="8">UTase/UR</shortName>
    </recommendedName>
    <alternativeName>
        <fullName evidence="8">Bifunctional [protein-PII] modification enzyme</fullName>
    </alternativeName>
    <alternativeName>
        <fullName evidence="8">Bifunctional nitrogen sensor protein</fullName>
    </alternativeName>
    <domain>
        <recommendedName>
            <fullName evidence="8">[Protein-PII] uridylyltransferase</fullName>
            <shortName evidence="8">PII uridylyltransferase</shortName>
            <shortName evidence="8">UTase</shortName>
            <ecNumber evidence="8">2.7.7.59</ecNumber>
        </recommendedName>
    </domain>
    <domain>
        <recommendedName>
            <fullName evidence="8">[Protein-PII]-UMP uridylyl-removing enzyme</fullName>
            <shortName evidence="8">UR</shortName>
            <ecNumber evidence="8">3.1.4.-</ecNumber>
        </recommendedName>
    </domain>
</protein>
<comment type="catalytic activity">
    <reaction evidence="8">
        <text>[protein-PII]-uridylyl-L-tyrosine + H2O = [protein-PII]-L-tyrosine + UMP + H(+)</text>
        <dbReference type="Rhea" id="RHEA:48600"/>
        <dbReference type="Rhea" id="RHEA-COMP:12147"/>
        <dbReference type="Rhea" id="RHEA-COMP:12148"/>
        <dbReference type="ChEBI" id="CHEBI:15377"/>
        <dbReference type="ChEBI" id="CHEBI:15378"/>
        <dbReference type="ChEBI" id="CHEBI:46858"/>
        <dbReference type="ChEBI" id="CHEBI:57865"/>
        <dbReference type="ChEBI" id="CHEBI:90602"/>
    </reaction>
</comment>
<dbReference type="InterPro" id="IPR010043">
    <property type="entry name" value="UTase/UR"/>
</dbReference>
<dbReference type="PROSITE" id="PS51831">
    <property type="entry name" value="HD"/>
    <property type="match status" value="1"/>
</dbReference>
<dbReference type="GO" id="GO:0008081">
    <property type="term" value="F:phosphoric diester hydrolase activity"/>
    <property type="evidence" value="ECO:0007669"/>
    <property type="project" value="UniProtKB-UniRule"/>
</dbReference>
<feature type="domain" description="ACT" evidence="9">
    <location>
        <begin position="783"/>
        <end position="853"/>
    </location>
</feature>
<dbReference type="InterPro" id="IPR002912">
    <property type="entry name" value="ACT_dom"/>
</dbReference>
<name>A0A6N8F823_9GAMM</name>
<dbReference type="SUPFAM" id="SSF81593">
    <property type="entry name" value="Nucleotidyltransferase substrate binding subunit/domain"/>
    <property type="match status" value="1"/>
</dbReference>
<dbReference type="InterPro" id="IPR045865">
    <property type="entry name" value="ACT-like_dom_sf"/>
</dbReference>
<evidence type="ECO:0000256" key="4">
    <source>
        <dbReference type="ARBA" id="ARBA00022801"/>
    </source>
</evidence>
<comment type="caution">
    <text evidence="11">The sequence shown here is derived from an EMBL/GenBank/DDBJ whole genome shotgun (WGS) entry which is preliminary data.</text>
</comment>
<evidence type="ECO:0000256" key="2">
    <source>
        <dbReference type="ARBA" id="ARBA00022695"/>
    </source>
</evidence>
<dbReference type="OrthoDB" id="9758038at2"/>
<comment type="activity regulation">
    <text evidence="8">Uridylyltransferase (UTase) activity is inhibited by glutamine, while glutamine activates uridylyl-removing (UR) activity.</text>
</comment>
<evidence type="ECO:0000256" key="8">
    <source>
        <dbReference type="HAMAP-Rule" id="MF_00277"/>
    </source>
</evidence>
<comment type="function">
    <text evidence="8">Modifies, by uridylylation and deuridylylation, the PII regulatory proteins (GlnB and homologs), in response to the nitrogen status of the cell that GlnD senses through the glutamine level. Under low glutamine levels, catalyzes the conversion of the PII proteins and UTP to PII-UMP and PPi, while under higher glutamine levels, GlnD hydrolyzes PII-UMP to PII and UMP (deuridylylation). Thus, controls uridylylation state and activity of the PII proteins, and plays an important role in the regulation of nitrogen metabolism.</text>
</comment>
<dbReference type="InterPro" id="IPR043519">
    <property type="entry name" value="NT_sf"/>
</dbReference>
<dbReference type="HAMAP" id="MF_00277">
    <property type="entry name" value="PII_uridylyl_transf"/>
    <property type="match status" value="1"/>
</dbReference>
<dbReference type="GO" id="GO:0006808">
    <property type="term" value="P:regulation of nitrogen utilization"/>
    <property type="evidence" value="ECO:0007669"/>
    <property type="project" value="UniProtKB-UniRule"/>
</dbReference>
<evidence type="ECO:0000313" key="12">
    <source>
        <dbReference type="Proteomes" id="UP000439994"/>
    </source>
</evidence>
<dbReference type="SMART" id="SM00471">
    <property type="entry name" value="HDc"/>
    <property type="match status" value="1"/>
</dbReference>
<dbReference type="EC" id="3.1.4.-" evidence="8"/>
<dbReference type="GO" id="GO:0008893">
    <property type="term" value="F:guanosine-3',5'-bis(diphosphate) 3'-diphosphatase activity"/>
    <property type="evidence" value="ECO:0007669"/>
    <property type="project" value="UniProtKB-EC"/>
</dbReference>
<dbReference type="Gene3D" id="3.30.70.260">
    <property type="match status" value="1"/>
</dbReference>
<dbReference type="SUPFAM" id="SSF109604">
    <property type="entry name" value="HD-domain/PDEase-like"/>
    <property type="match status" value="1"/>
</dbReference>
<dbReference type="SUPFAM" id="SSF55021">
    <property type="entry name" value="ACT-like"/>
    <property type="match status" value="2"/>
</dbReference>
<keyword evidence="6 8" id="KW-0511">Multifunctional enzyme</keyword>
<dbReference type="InterPro" id="IPR013546">
    <property type="entry name" value="PII_UdlTrfase/GS_AdlTrfase"/>
</dbReference>
<keyword evidence="5 8" id="KW-0460">Magnesium</keyword>
<comment type="similarity">
    <text evidence="8">Belongs to the GlnD family.</text>
</comment>
<dbReference type="PANTHER" id="PTHR47320:SF1">
    <property type="entry name" value="BIFUNCTIONAL URIDYLYLTRANSFERASE_URIDYLYL-REMOVING ENZYME"/>
    <property type="match status" value="1"/>
</dbReference>
<evidence type="ECO:0000313" key="11">
    <source>
        <dbReference type="EMBL" id="MUH71569.1"/>
    </source>
</evidence>
<keyword evidence="4 8" id="KW-0378">Hydrolase</keyword>
<evidence type="ECO:0000256" key="6">
    <source>
        <dbReference type="ARBA" id="ARBA00023268"/>
    </source>
</evidence>
<dbReference type="Proteomes" id="UP000439994">
    <property type="component" value="Unassembled WGS sequence"/>
</dbReference>
<evidence type="ECO:0000256" key="3">
    <source>
        <dbReference type="ARBA" id="ARBA00022737"/>
    </source>
</evidence>
<dbReference type="AlphaFoldDB" id="A0A6N8F823"/>
<dbReference type="CDD" id="cd05401">
    <property type="entry name" value="NT_GlnE_GlnD_like"/>
    <property type="match status" value="1"/>
</dbReference>
<dbReference type="GO" id="GO:0008773">
    <property type="term" value="F:[protein-PII] uridylyltransferase activity"/>
    <property type="evidence" value="ECO:0007669"/>
    <property type="project" value="UniProtKB-UniRule"/>
</dbReference>
<feature type="domain" description="HD" evidence="10">
    <location>
        <begin position="432"/>
        <end position="554"/>
    </location>
</feature>
<comment type="caution">
    <text evidence="8">Lacks conserved residue(s) required for the propagation of feature annotation.</text>
</comment>